<dbReference type="InterPro" id="IPR052517">
    <property type="entry name" value="GlcG_carb_metab_protein"/>
</dbReference>
<keyword evidence="1" id="KW-0732">Signal</keyword>
<dbReference type="AlphaFoldDB" id="A0A5M8FMP7"/>
<dbReference type="InterPro" id="IPR038084">
    <property type="entry name" value="PduO/GlcC-like_sf"/>
</dbReference>
<evidence type="ECO:0000313" key="3">
    <source>
        <dbReference type="Proteomes" id="UP000322981"/>
    </source>
</evidence>
<gene>
    <name evidence="2" type="ORF">F2Q65_10535</name>
</gene>
<evidence type="ECO:0000256" key="1">
    <source>
        <dbReference type="SAM" id="SignalP"/>
    </source>
</evidence>
<feature type="signal peptide" evidence="1">
    <location>
        <begin position="1"/>
        <end position="26"/>
    </location>
</feature>
<evidence type="ECO:0000313" key="2">
    <source>
        <dbReference type="EMBL" id="KAA6184966.1"/>
    </source>
</evidence>
<keyword evidence="3" id="KW-1185">Reference proteome</keyword>
<feature type="chain" id="PRO_5024384097" evidence="1">
    <location>
        <begin position="27"/>
        <end position="168"/>
    </location>
</feature>
<dbReference type="InterPro" id="IPR005624">
    <property type="entry name" value="PduO/GlcC-like"/>
</dbReference>
<accession>A0A5M8FMP7</accession>
<organism evidence="2 3">
    <name type="scientific">Thiohalocapsa marina</name>
    <dbReference type="NCBI Taxonomy" id="424902"/>
    <lineage>
        <taxon>Bacteria</taxon>
        <taxon>Pseudomonadati</taxon>
        <taxon>Pseudomonadota</taxon>
        <taxon>Gammaproteobacteria</taxon>
        <taxon>Chromatiales</taxon>
        <taxon>Chromatiaceae</taxon>
        <taxon>Thiohalocapsa</taxon>
    </lineage>
</organism>
<proteinExistence type="predicted"/>
<dbReference type="PANTHER" id="PTHR34309">
    <property type="entry name" value="SLR1406 PROTEIN"/>
    <property type="match status" value="1"/>
</dbReference>
<dbReference type="RefSeq" id="WP_150093127.1">
    <property type="nucleotide sequence ID" value="NZ_JBFUOH010000006.1"/>
</dbReference>
<name>A0A5M8FMP7_9GAMM</name>
<sequence>MSKKYLLSVCCAAAIAGGAASSPALAEEPMMVSVKRLSLETAQRIAQATVDACREKGIQIGVTVVDRDGVVQAQLRDTIAAPITVPISYKKAYTAVNFNADTSALEPRANTAVGRQDFLVMSAGGVTVQVGGSLVGGVGVSGAPAGETDEECARAGVEAVQDDLEMAM</sequence>
<dbReference type="Pfam" id="PF03928">
    <property type="entry name" value="HbpS-like"/>
    <property type="match status" value="1"/>
</dbReference>
<dbReference type="Gene3D" id="3.30.450.150">
    <property type="entry name" value="Haem-degrading domain"/>
    <property type="match status" value="1"/>
</dbReference>
<protein>
    <submittedName>
        <fullName evidence="2">Heme-binding protein</fullName>
    </submittedName>
</protein>
<comment type="caution">
    <text evidence="2">The sequence shown here is derived from an EMBL/GenBank/DDBJ whole genome shotgun (WGS) entry which is preliminary data.</text>
</comment>
<dbReference type="EMBL" id="VWXX01000014">
    <property type="protein sequence ID" value="KAA6184966.1"/>
    <property type="molecule type" value="Genomic_DNA"/>
</dbReference>
<reference evidence="2 3" key="1">
    <citation type="submission" date="2019-09" db="EMBL/GenBank/DDBJ databases">
        <title>Whole-genome sequence of the purple sulfur bacterium Thiohalocapsa marina DSM 19078.</title>
        <authorList>
            <person name="Kyndt J.A."/>
            <person name="Meyer T.E."/>
        </authorList>
    </citation>
    <scope>NUCLEOTIDE SEQUENCE [LARGE SCALE GENOMIC DNA]</scope>
    <source>
        <strain evidence="2 3">DSM 19078</strain>
    </source>
</reference>
<dbReference type="Proteomes" id="UP000322981">
    <property type="component" value="Unassembled WGS sequence"/>
</dbReference>
<dbReference type="OrthoDB" id="5786851at2"/>
<dbReference type="PANTHER" id="PTHR34309:SF10">
    <property type="entry name" value="SLR1406 PROTEIN"/>
    <property type="match status" value="1"/>
</dbReference>
<dbReference type="SUPFAM" id="SSF143744">
    <property type="entry name" value="GlcG-like"/>
    <property type="match status" value="1"/>
</dbReference>